<dbReference type="AlphaFoldDB" id="A0A844GL82"/>
<sequence>MKAKDITYRDVYHRICFISAGKNYQKVTQQLPDHENGNGVLAYGYVDHQAGLTYEILTCAKLTDEGLTSYSGDNTISAKYRSASVKDCDLFIVKDCKGFEFRHLDKIAKIKIGYKYSDGVEITRGLSVLDGCRNSEFPDDILVMLLHGGRRPEGCWVRCEGIKNGQLVGMLLTEPDAAFGVHVGDMIQFTVVDRNENYMCIAEV</sequence>
<dbReference type="RefSeq" id="WP_154780325.1">
    <property type="nucleotide sequence ID" value="NZ_WMBC01000006.1"/>
</dbReference>
<proteinExistence type="predicted"/>
<name>A0A844GL82_9FIRM</name>
<gene>
    <name evidence="1" type="ORF">GKZ57_08820</name>
</gene>
<organism evidence="1 2">
    <name type="scientific">Blautia luti DSM 14534 = JCM 17040</name>
    <dbReference type="NCBI Taxonomy" id="649762"/>
    <lineage>
        <taxon>Bacteria</taxon>
        <taxon>Bacillati</taxon>
        <taxon>Bacillota</taxon>
        <taxon>Clostridia</taxon>
        <taxon>Lachnospirales</taxon>
        <taxon>Lachnospiraceae</taxon>
        <taxon>Blautia</taxon>
    </lineage>
</organism>
<dbReference type="EMBL" id="WMBC01000006">
    <property type="protein sequence ID" value="MTD61368.1"/>
    <property type="molecule type" value="Genomic_DNA"/>
</dbReference>
<evidence type="ECO:0000313" key="2">
    <source>
        <dbReference type="Proteomes" id="UP000437824"/>
    </source>
</evidence>
<comment type="caution">
    <text evidence="1">The sequence shown here is derived from an EMBL/GenBank/DDBJ whole genome shotgun (WGS) entry which is preliminary data.</text>
</comment>
<accession>A0A844GL82</accession>
<reference evidence="1 2" key="1">
    <citation type="submission" date="2019-11" db="EMBL/GenBank/DDBJ databases">
        <title>Draft genome sequence of Blautia luti DSM 14534T, isolated from human stool.</title>
        <authorList>
            <person name="Ortiz R."/>
            <person name="Melis-Arcos F."/>
            <person name="Covarrubias P."/>
            <person name="Cardenas J.P."/>
            <person name="Perez-Donoso J."/>
            <person name="Almonacid D."/>
        </authorList>
    </citation>
    <scope>NUCLEOTIDE SEQUENCE [LARGE SCALE GENOMIC DNA]</scope>
    <source>
        <strain evidence="1 2">DSM 14534</strain>
    </source>
</reference>
<dbReference type="Proteomes" id="UP000437824">
    <property type="component" value="Unassembled WGS sequence"/>
</dbReference>
<protein>
    <submittedName>
        <fullName evidence="1">Uncharacterized protein</fullName>
    </submittedName>
</protein>
<evidence type="ECO:0000313" key="1">
    <source>
        <dbReference type="EMBL" id="MTD61368.1"/>
    </source>
</evidence>